<gene>
    <name evidence="1" type="ORF">EWB00_011249</name>
</gene>
<organism evidence="1 2">
    <name type="scientific">Schistosoma japonicum</name>
    <name type="common">Blood fluke</name>
    <dbReference type="NCBI Taxonomy" id="6182"/>
    <lineage>
        <taxon>Eukaryota</taxon>
        <taxon>Metazoa</taxon>
        <taxon>Spiralia</taxon>
        <taxon>Lophotrochozoa</taxon>
        <taxon>Platyhelminthes</taxon>
        <taxon>Trematoda</taxon>
        <taxon>Digenea</taxon>
        <taxon>Strigeidida</taxon>
        <taxon>Schistosomatoidea</taxon>
        <taxon>Schistosomatidae</taxon>
        <taxon>Schistosoma</taxon>
    </lineage>
</organism>
<comment type="caution">
    <text evidence="1">The sequence shown here is derived from an EMBL/GenBank/DDBJ whole genome shotgun (WGS) entry which is preliminary data.</text>
</comment>
<proteinExistence type="predicted"/>
<name>A0A4Z2DKT7_SCHJA</name>
<sequence length="64" mass="7405">MLRSASIYNNVAYQVRHHLTSLIPVTYGELLNALREEVFSNKVNNLEMEMDHVLLITRNAISFD</sequence>
<accession>A0A4Z2DKT7</accession>
<dbReference type="AlphaFoldDB" id="A0A4Z2DKT7"/>
<evidence type="ECO:0000313" key="1">
    <source>
        <dbReference type="EMBL" id="TNN17113.1"/>
    </source>
</evidence>
<dbReference type="EMBL" id="SKCS01000095">
    <property type="protein sequence ID" value="TNN17113.1"/>
    <property type="molecule type" value="Genomic_DNA"/>
</dbReference>
<dbReference type="Proteomes" id="UP000311919">
    <property type="component" value="Unassembled WGS sequence"/>
</dbReference>
<evidence type="ECO:0000313" key="2">
    <source>
        <dbReference type="Proteomes" id="UP000311919"/>
    </source>
</evidence>
<protein>
    <submittedName>
        <fullName evidence="1">Uncharacterized protein</fullName>
    </submittedName>
</protein>
<reference evidence="1 2" key="1">
    <citation type="submission" date="2019-03" db="EMBL/GenBank/DDBJ databases">
        <title>An improved genome assembly of the fluke Schistosoma japonicum.</title>
        <authorList>
            <person name="Hu W."/>
            <person name="Luo F."/>
            <person name="Yin M."/>
            <person name="Mo X."/>
            <person name="Sun C."/>
            <person name="Wu Q."/>
            <person name="Zhu B."/>
            <person name="Xiang M."/>
            <person name="Wang J."/>
            <person name="Wang Y."/>
            <person name="Zhang T."/>
            <person name="Xu B."/>
            <person name="Zheng H."/>
            <person name="Feng Z."/>
        </authorList>
    </citation>
    <scope>NUCLEOTIDE SEQUENCE [LARGE SCALE GENOMIC DNA]</scope>
    <source>
        <strain evidence="1">HuSjv2</strain>
        <tissue evidence="1">Worms</tissue>
    </source>
</reference>
<keyword evidence="2" id="KW-1185">Reference proteome</keyword>